<name>A0A6N9TRD9_DISTH</name>
<evidence type="ECO:0000313" key="2">
    <source>
        <dbReference type="Proteomes" id="UP000469346"/>
    </source>
</evidence>
<accession>A0A6N9TRD9</accession>
<organism evidence="1 2">
    <name type="scientific">Dissulfurirhabdus thermomarina</name>
    <dbReference type="NCBI Taxonomy" id="1765737"/>
    <lineage>
        <taxon>Bacteria</taxon>
        <taxon>Deltaproteobacteria</taxon>
        <taxon>Dissulfurirhabdaceae</taxon>
        <taxon>Dissulfurirhabdus</taxon>
    </lineage>
</organism>
<feature type="non-terminal residue" evidence="1">
    <location>
        <position position="1"/>
    </location>
</feature>
<evidence type="ECO:0000313" key="1">
    <source>
        <dbReference type="EMBL" id="NDY43729.1"/>
    </source>
</evidence>
<dbReference type="Proteomes" id="UP000469346">
    <property type="component" value="Unassembled WGS sequence"/>
</dbReference>
<sequence length="69" mass="7854">RRLSCQACHSTWVPQCYGCHVRADRSQAMLDKVAARETPGRWSEFRSFMRHESPPLGRKGDEVVILVPG</sequence>
<protein>
    <submittedName>
        <fullName evidence="1">Amino acid ABC transporter substrate-binding protein</fullName>
    </submittedName>
</protein>
<gene>
    <name evidence="1" type="ORF">G3N55_12900</name>
</gene>
<dbReference type="AlphaFoldDB" id="A0A6N9TRD9"/>
<reference evidence="1 2" key="1">
    <citation type="submission" date="2020-02" db="EMBL/GenBank/DDBJ databases">
        <title>Comparative genomics of sulfur disproportionating microorganisms.</title>
        <authorList>
            <person name="Ward L.M."/>
            <person name="Bertran E."/>
            <person name="Johnston D.T."/>
        </authorList>
    </citation>
    <scope>NUCLEOTIDE SEQUENCE [LARGE SCALE GENOMIC DNA]</scope>
    <source>
        <strain evidence="1 2">DSM 100025</strain>
    </source>
</reference>
<proteinExistence type="predicted"/>
<comment type="caution">
    <text evidence="1">The sequence shown here is derived from an EMBL/GenBank/DDBJ whole genome shotgun (WGS) entry which is preliminary data.</text>
</comment>
<keyword evidence="2" id="KW-1185">Reference proteome</keyword>
<dbReference type="EMBL" id="JAAGRR010000336">
    <property type="protein sequence ID" value="NDY43729.1"/>
    <property type="molecule type" value="Genomic_DNA"/>
</dbReference>